<dbReference type="InterPro" id="IPR026823">
    <property type="entry name" value="cEGF"/>
</dbReference>
<feature type="domain" description="EGF-like" evidence="12">
    <location>
        <begin position="724"/>
        <end position="764"/>
    </location>
</feature>
<dbReference type="PROSITE" id="PS50026">
    <property type="entry name" value="EGF_3"/>
    <property type="match status" value="4"/>
</dbReference>
<evidence type="ECO:0000256" key="10">
    <source>
        <dbReference type="ARBA" id="ARBA00023180"/>
    </source>
</evidence>
<keyword evidence="3" id="KW-0964">Secreted</keyword>
<feature type="domain" description="EGF-like" evidence="12">
    <location>
        <begin position="379"/>
        <end position="417"/>
    </location>
</feature>
<keyword evidence="8" id="KW-0106">Calcium</keyword>
<feature type="domain" description="EGF-like" evidence="12">
    <location>
        <begin position="679"/>
        <end position="718"/>
    </location>
</feature>
<dbReference type="Pfam" id="PF12662">
    <property type="entry name" value="cEGF"/>
    <property type="match status" value="2"/>
</dbReference>
<reference evidence="13" key="1">
    <citation type="submission" date="2013-07" db="EMBL/GenBank/DDBJ databases">
        <authorList>
            <person name="Geib S."/>
        </authorList>
    </citation>
    <scope>NUCLEOTIDE SEQUENCE</scope>
</reference>
<comment type="similarity">
    <text evidence="2">Belongs to the fibulin family.</text>
</comment>
<evidence type="ECO:0000256" key="9">
    <source>
        <dbReference type="ARBA" id="ARBA00023157"/>
    </source>
</evidence>
<evidence type="ECO:0000256" key="4">
    <source>
        <dbReference type="ARBA" id="ARBA00022530"/>
    </source>
</evidence>
<dbReference type="Gene3D" id="2.10.25.10">
    <property type="entry name" value="Laminin"/>
    <property type="match status" value="11"/>
</dbReference>
<dbReference type="InterPro" id="IPR052235">
    <property type="entry name" value="Nephronectin_domain"/>
</dbReference>
<dbReference type="OrthoDB" id="10022113at2759"/>
<comment type="caution">
    <text evidence="11">Lacks conserved residue(s) required for the propagation of feature annotation.</text>
</comment>
<gene>
    <name evidence="13" type="primary">FBLN1</name>
</gene>
<keyword evidence="7" id="KW-0677">Repeat</keyword>
<keyword evidence="9" id="KW-1015">Disulfide bond</keyword>
<keyword evidence="5 11" id="KW-0245">EGF-like domain</keyword>
<dbReference type="InterPro" id="IPR009030">
    <property type="entry name" value="Growth_fac_rcpt_cys_sf"/>
</dbReference>
<dbReference type="PROSITE" id="PS00010">
    <property type="entry name" value="ASX_HYDROXYL"/>
    <property type="match status" value="5"/>
</dbReference>
<dbReference type="CDD" id="cd00054">
    <property type="entry name" value="EGF_CA"/>
    <property type="match status" value="5"/>
</dbReference>
<evidence type="ECO:0000256" key="8">
    <source>
        <dbReference type="ARBA" id="ARBA00022837"/>
    </source>
</evidence>
<dbReference type="PROSITE" id="PS01186">
    <property type="entry name" value="EGF_2"/>
    <property type="match status" value="3"/>
</dbReference>
<dbReference type="FunFam" id="2.10.25.10:FF:000240">
    <property type="entry name" value="Vitamin K-dependent protein S"/>
    <property type="match status" value="1"/>
</dbReference>
<evidence type="ECO:0000256" key="6">
    <source>
        <dbReference type="ARBA" id="ARBA00022729"/>
    </source>
</evidence>
<evidence type="ECO:0000256" key="7">
    <source>
        <dbReference type="ARBA" id="ARBA00022737"/>
    </source>
</evidence>
<dbReference type="PANTHER" id="PTHR24050:SF27">
    <property type="entry name" value="FIBRILLIN-1"/>
    <property type="match status" value="1"/>
</dbReference>
<dbReference type="InterPro" id="IPR000152">
    <property type="entry name" value="EGF-type_Asp/Asn_hydroxyl_site"/>
</dbReference>
<protein>
    <submittedName>
        <fullName evidence="13">Fibulin-1</fullName>
    </submittedName>
</protein>
<dbReference type="InterPro" id="IPR049883">
    <property type="entry name" value="NOTCH1_EGF-like"/>
</dbReference>
<dbReference type="FunFam" id="2.10.25.10:FF:000038">
    <property type="entry name" value="Fibrillin 2"/>
    <property type="match status" value="1"/>
</dbReference>
<evidence type="ECO:0000256" key="3">
    <source>
        <dbReference type="ARBA" id="ARBA00022525"/>
    </source>
</evidence>
<reference evidence="13" key="2">
    <citation type="journal article" date="2014" name="BMC Genomics">
        <title>A genomic perspective to assessing quality of mass-reared SIT flies used in Mediterranean fruit fly (Ceratitis capitata) eradication in California.</title>
        <authorList>
            <person name="Calla B."/>
            <person name="Hall B."/>
            <person name="Hou S."/>
            <person name="Geib S.M."/>
        </authorList>
    </citation>
    <scope>NUCLEOTIDE SEQUENCE</scope>
</reference>
<keyword evidence="6" id="KW-0732">Signal</keyword>
<sequence length="981" mass="110059">MTLKSTGNYRKLKSQSEWYYIAILALFAILNGTSSNDEVARHIRKCCASGIKYAANQNNCDKNDYEVYEIPPLWLGLCHSTYSVCCSQKLEEQYCVAGRLAALRGSRCDEQYNITEYGDCCRACQVGLAVKASSNDCDNTLFTYFNKIETYHICCDGNRTNYDYASAIIIDDKDSEYMEEEKQVKTEASHLNGAVEKIDKRKELIGNSSDGTIVLREDDDDICGKVKNLCAHICENTKEAYRCKCNPGYKLEENNVTCSRVINDANGKNNATDERSQDVEIAATDEDDNVANKEIRSNIIKVGPLECYNGFEYDYVNGKCIDVDECANKLDNCKSYQYCHNTIGGFHCLNVNSKKCDPDKEKCEECSAGYHYKNKSCVDIDECDIDEYACDSSQMCVNDIGGYRCDCKIGFNLDAITNACVDINECSINNHNCLPTQRCDNTYGSYVCVRLQSCGTGYTLSAETGNCDDDDECDLGIHNCPADYECHNTKGSFRCYRRILSTKRTSKGPLSTNVTSKILPAIYLSNLYHRNGTSYSFPGHYVSQQTQSRNSFREEAPRYTSISDTSNNQLPPCQVGLHRNQLGACVDFNECVLTNPCSPHQRCINTNGSYRCQNLLQCSAGYKSTPDGAQCIDIDECEAGDHQCVENQICINRNGGYICSCPPGLQLSRMRNNVSRCRDINECDQGQTSVCPSNAQCLNTIGSYYCECKSGFQKSKGNQHICLDVDECQEIPGLCQQKCVNYWGGYRCTCNQGFELSTDNRTCKDVDECEVHKAYKLCMGFCYNVAGSYGCSCPRGYTLDLDRTTCRDIDECAVSGFCTGQNDVCTNIHGSYKCTTIHCQYGYINDLDQKNRCRLISNICKGNECYSKPSAYTYNFITLVSNLMIPPEGRIIFSLRGPLWYDDIDFDFKIIKIQAAANIEKASDNHFDTVKNKYEVHLQLKRCLEGPQDIELDLSMTVFTNGVPRGKSIAKIFILVSQYSF</sequence>
<dbReference type="InterPro" id="IPR055088">
    <property type="entry name" value="Fibulin_C"/>
</dbReference>
<dbReference type="InterPro" id="IPR000742">
    <property type="entry name" value="EGF"/>
</dbReference>
<comment type="subcellular location">
    <subcellularLocation>
        <location evidence="1">Secreted</location>
        <location evidence="1">Extracellular space</location>
        <location evidence="1">Extracellular matrix</location>
    </subcellularLocation>
</comment>
<organism evidence="13">
    <name type="scientific">Ceratitis capitata</name>
    <name type="common">Mediterranean fruit fly</name>
    <name type="synonym">Tephritis capitata</name>
    <dbReference type="NCBI Taxonomy" id="7213"/>
    <lineage>
        <taxon>Eukaryota</taxon>
        <taxon>Metazoa</taxon>
        <taxon>Ecdysozoa</taxon>
        <taxon>Arthropoda</taxon>
        <taxon>Hexapoda</taxon>
        <taxon>Insecta</taxon>
        <taxon>Pterygota</taxon>
        <taxon>Neoptera</taxon>
        <taxon>Endopterygota</taxon>
        <taxon>Diptera</taxon>
        <taxon>Brachycera</taxon>
        <taxon>Muscomorpha</taxon>
        <taxon>Tephritoidea</taxon>
        <taxon>Tephritidae</taxon>
        <taxon>Ceratitis</taxon>
        <taxon>Ceratitis</taxon>
    </lineage>
</organism>
<dbReference type="Pfam" id="PF22914">
    <property type="entry name" value="Fibulin_C"/>
    <property type="match status" value="1"/>
</dbReference>
<keyword evidence="10" id="KW-0325">Glycoprotein</keyword>
<accession>W8BS82</accession>
<dbReference type="SMART" id="SM00181">
    <property type="entry name" value="EGF"/>
    <property type="match status" value="10"/>
</dbReference>
<feature type="domain" description="EGF-like" evidence="12">
    <location>
        <begin position="633"/>
        <end position="671"/>
    </location>
</feature>
<evidence type="ECO:0000256" key="5">
    <source>
        <dbReference type="ARBA" id="ARBA00022536"/>
    </source>
</evidence>
<evidence type="ECO:0000313" key="13">
    <source>
        <dbReference type="EMBL" id="JAB99758.1"/>
    </source>
</evidence>
<evidence type="ECO:0000259" key="12">
    <source>
        <dbReference type="PROSITE" id="PS50026"/>
    </source>
</evidence>
<dbReference type="PANTHER" id="PTHR24050">
    <property type="entry name" value="PA14 DOMAIN-CONTAINING PROTEIN"/>
    <property type="match status" value="1"/>
</dbReference>
<proteinExistence type="evidence at transcript level"/>
<dbReference type="SUPFAM" id="SSF57184">
    <property type="entry name" value="Growth factor receptor domain"/>
    <property type="match status" value="3"/>
</dbReference>
<dbReference type="PROSITE" id="PS01187">
    <property type="entry name" value="EGF_CA"/>
    <property type="match status" value="5"/>
</dbReference>
<dbReference type="InterPro" id="IPR018097">
    <property type="entry name" value="EGF_Ca-bd_CS"/>
</dbReference>
<dbReference type="FunFam" id="2.10.25.10:FF:000139">
    <property type="entry name" value="Fibulin-1"/>
    <property type="match status" value="1"/>
</dbReference>
<evidence type="ECO:0000256" key="1">
    <source>
        <dbReference type="ARBA" id="ARBA00004498"/>
    </source>
</evidence>
<keyword evidence="4" id="KW-0272">Extracellular matrix</keyword>
<dbReference type="EMBL" id="GAMC01006797">
    <property type="protein sequence ID" value="JAB99758.1"/>
    <property type="molecule type" value="mRNA"/>
</dbReference>
<dbReference type="GO" id="GO:0005509">
    <property type="term" value="F:calcium ion binding"/>
    <property type="evidence" value="ECO:0007669"/>
    <property type="project" value="InterPro"/>
</dbReference>
<dbReference type="Pfam" id="PF07645">
    <property type="entry name" value="EGF_CA"/>
    <property type="match status" value="8"/>
</dbReference>
<evidence type="ECO:0000256" key="2">
    <source>
        <dbReference type="ARBA" id="ARBA00006127"/>
    </source>
</evidence>
<dbReference type="AlphaFoldDB" id="W8BS82"/>
<dbReference type="SUPFAM" id="SSF57196">
    <property type="entry name" value="EGF/Laminin"/>
    <property type="match status" value="2"/>
</dbReference>
<dbReference type="FunFam" id="2.10.25.10:FF:000005">
    <property type="entry name" value="Fibrillin 2"/>
    <property type="match status" value="1"/>
</dbReference>
<name>W8BS82_CERCA</name>
<evidence type="ECO:0000256" key="11">
    <source>
        <dbReference type="PROSITE-ProRule" id="PRU00076"/>
    </source>
</evidence>
<dbReference type="InterPro" id="IPR001881">
    <property type="entry name" value="EGF-like_Ca-bd_dom"/>
</dbReference>
<dbReference type="SMART" id="SM00179">
    <property type="entry name" value="EGF_CA"/>
    <property type="match status" value="11"/>
</dbReference>